<accession>A0A2K2FTJ4</accession>
<dbReference type="AlphaFoldDB" id="A0A2K2FTJ4"/>
<evidence type="ECO:0008006" key="4">
    <source>
        <dbReference type="Google" id="ProtNLM"/>
    </source>
</evidence>
<keyword evidence="1" id="KW-0812">Transmembrane</keyword>
<feature type="transmembrane region" description="Helical" evidence="1">
    <location>
        <begin position="20"/>
        <end position="44"/>
    </location>
</feature>
<dbReference type="OrthoDB" id="9842513at2"/>
<dbReference type="Proteomes" id="UP000236327">
    <property type="component" value="Unassembled WGS sequence"/>
</dbReference>
<proteinExistence type="predicted"/>
<comment type="caution">
    <text evidence="2">The sequence shown here is derived from an EMBL/GenBank/DDBJ whole genome shotgun (WGS) entry which is preliminary data.</text>
</comment>
<gene>
    <name evidence="2" type="ORF">A8V01_26900</name>
</gene>
<keyword evidence="1" id="KW-1133">Transmembrane helix</keyword>
<evidence type="ECO:0000313" key="2">
    <source>
        <dbReference type="EMBL" id="PNU02096.1"/>
    </source>
</evidence>
<name>A0A2K2FTJ4_9SPHN</name>
<keyword evidence="3" id="KW-1185">Reference proteome</keyword>
<evidence type="ECO:0000313" key="3">
    <source>
        <dbReference type="Proteomes" id="UP000236327"/>
    </source>
</evidence>
<protein>
    <recommendedName>
        <fullName evidence="4">Chemotaxis methyl-accepting receptor HlyB-like 4HB MCP domain-containing protein</fullName>
    </recommendedName>
</protein>
<keyword evidence="1" id="KW-0472">Membrane</keyword>
<reference evidence="2 3" key="1">
    <citation type="submission" date="2016-05" db="EMBL/GenBank/DDBJ databases">
        <title>Complete genome sequence of Novosphingobium guangzhouense SA925(T).</title>
        <authorList>
            <person name="Sha S."/>
        </authorList>
    </citation>
    <scope>NUCLEOTIDE SEQUENCE [LARGE SCALE GENOMIC DNA]</scope>
    <source>
        <strain evidence="2 3">SA925</strain>
    </source>
</reference>
<sequence length="171" mass="18374">MASAAPSSPWLTPDRAKRYLKLILGGFATAAVGGLLAAWFTYLFTAKLNSEAMLQQQYLAAVQEFIVTGSKVDASVTELSDSILDKEGVREGRKEARQAIAAHVAATQSLAQVIGTGNADAYMEGLATLRTLVDEAADVQTALKASRARFDLMDNRAVIVAEARRRIYGHT</sequence>
<evidence type="ECO:0000256" key="1">
    <source>
        <dbReference type="SAM" id="Phobius"/>
    </source>
</evidence>
<organism evidence="2 3">
    <name type="scientific">Novosphingobium guangzhouense</name>
    <dbReference type="NCBI Taxonomy" id="1850347"/>
    <lineage>
        <taxon>Bacteria</taxon>
        <taxon>Pseudomonadati</taxon>
        <taxon>Pseudomonadota</taxon>
        <taxon>Alphaproteobacteria</taxon>
        <taxon>Sphingomonadales</taxon>
        <taxon>Sphingomonadaceae</taxon>
        <taxon>Novosphingobium</taxon>
    </lineage>
</organism>
<dbReference type="RefSeq" id="WP_103099081.1">
    <property type="nucleotide sequence ID" value="NZ_LYMM01000087.1"/>
</dbReference>
<dbReference type="EMBL" id="LYMM01000087">
    <property type="protein sequence ID" value="PNU02096.1"/>
    <property type="molecule type" value="Genomic_DNA"/>
</dbReference>